<dbReference type="InterPro" id="IPR013249">
    <property type="entry name" value="RNA_pol_sigma70_r4_t2"/>
</dbReference>
<dbReference type="NCBIfam" id="TIGR02937">
    <property type="entry name" value="sigma70-ECF"/>
    <property type="match status" value="1"/>
</dbReference>
<dbReference type="EMBL" id="BPUS01000002">
    <property type="protein sequence ID" value="GJH24416.1"/>
    <property type="molecule type" value="Genomic_DNA"/>
</dbReference>
<dbReference type="InterPro" id="IPR014284">
    <property type="entry name" value="RNA_pol_sigma-70_dom"/>
</dbReference>
<dbReference type="Pfam" id="PF08281">
    <property type="entry name" value="Sigma70_r4_2"/>
    <property type="match status" value="1"/>
</dbReference>
<gene>
    <name evidence="8" type="ORF">CBA19CS42_07890</name>
</gene>
<dbReference type="CDD" id="cd06171">
    <property type="entry name" value="Sigma70_r4"/>
    <property type="match status" value="1"/>
</dbReference>
<name>A0AA37ID04_9BURK</name>
<accession>A0AA37ID04</accession>
<dbReference type="InterPro" id="IPR036388">
    <property type="entry name" value="WH-like_DNA-bd_sf"/>
</dbReference>
<feature type="region of interest" description="Disordered" evidence="5">
    <location>
        <begin position="1"/>
        <end position="21"/>
    </location>
</feature>
<evidence type="ECO:0000256" key="2">
    <source>
        <dbReference type="ARBA" id="ARBA00023015"/>
    </source>
</evidence>
<dbReference type="SUPFAM" id="SSF88946">
    <property type="entry name" value="Sigma2 domain of RNA polymerase sigma factors"/>
    <property type="match status" value="1"/>
</dbReference>
<feature type="domain" description="RNA polymerase sigma factor 70 region 4 type 2" evidence="7">
    <location>
        <begin position="143"/>
        <end position="195"/>
    </location>
</feature>
<evidence type="ECO:0000256" key="1">
    <source>
        <dbReference type="ARBA" id="ARBA00010641"/>
    </source>
</evidence>
<evidence type="ECO:0000259" key="7">
    <source>
        <dbReference type="Pfam" id="PF08281"/>
    </source>
</evidence>
<dbReference type="InterPro" id="IPR039425">
    <property type="entry name" value="RNA_pol_sigma-70-like"/>
</dbReference>
<dbReference type="AlphaFoldDB" id="A0AA37ID04"/>
<keyword evidence="3" id="KW-0731">Sigma factor</keyword>
<feature type="domain" description="RNA polymerase sigma-70 region 2" evidence="6">
    <location>
        <begin position="46"/>
        <end position="113"/>
    </location>
</feature>
<dbReference type="InterPro" id="IPR007627">
    <property type="entry name" value="RNA_pol_sigma70_r2"/>
</dbReference>
<keyword evidence="4" id="KW-0804">Transcription</keyword>
<dbReference type="Proteomes" id="UP001055111">
    <property type="component" value="Unassembled WGS sequence"/>
</dbReference>
<keyword evidence="2" id="KW-0805">Transcription regulation</keyword>
<dbReference type="RefSeq" id="WP_238210829.1">
    <property type="nucleotide sequence ID" value="NZ_BPUS01000002.1"/>
</dbReference>
<dbReference type="Pfam" id="PF04542">
    <property type="entry name" value="Sigma70_r2"/>
    <property type="match status" value="1"/>
</dbReference>
<dbReference type="GO" id="GO:0006352">
    <property type="term" value="P:DNA-templated transcription initiation"/>
    <property type="evidence" value="ECO:0007669"/>
    <property type="project" value="InterPro"/>
</dbReference>
<dbReference type="PANTHER" id="PTHR43133:SF62">
    <property type="entry name" value="RNA POLYMERASE SIGMA FACTOR SIGZ"/>
    <property type="match status" value="1"/>
</dbReference>
<comment type="similarity">
    <text evidence="1">Belongs to the sigma-70 factor family. ECF subfamily.</text>
</comment>
<dbReference type="Gene3D" id="1.10.10.10">
    <property type="entry name" value="Winged helix-like DNA-binding domain superfamily/Winged helix DNA-binding domain"/>
    <property type="match status" value="1"/>
</dbReference>
<evidence type="ECO:0000256" key="5">
    <source>
        <dbReference type="SAM" id="MobiDB-lite"/>
    </source>
</evidence>
<dbReference type="InterPro" id="IPR013324">
    <property type="entry name" value="RNA_pol_sigma_r3/r4-like"/>
</dbReference>
<evidence type="ECO:0000256" key="4">
    <source>
        <dbReference type="ARBA" id="ARBA00023163"/>
    </source>
</evidence>
<dbReference type="GO" id="GO:0016987">
    <property type="term" value="F:sigma factor activity"/>
    <property type="evidence" value="ECO:0007669"/>
    <property type="project" value="UniProtKB-KW"/>
</dbReference>
<evidence type="ECO:0000313" key="9">
    <source>
        <dbReference type="Proteomes" id="UP001055111"/>
    </source>
</evidence>
<comment type="caution">
    <text evidence="8">The sequence shown here is derived from an EMBL/GenBank/DDBJ whole genome shotgun (WGS) entry which is preliminary data.</text>
</comment>
<protein>
    <submittedName>
        <fullName evidence="8">Sigma-70 family RNA polymerase sigma factor</fullName>
    </submittedName>
</protein>
<evidence type="ECO:0000313" key="8">
    <source>
        <dbReference type="EMBL" id="GJH24416.1"/>
    </source>
</evidence>
<dbReference type="GO" id="GO:0003677">
    <property type="term" value="F:DNA binding"/>
    <property type="evidence" value="ECO:0007669"/>
    <property type="project" value="InterPro"/>
</dbReference>
<dbReference type="Gene3D" id="1.10.1740.10">
    <property type="match status" value="1"/>
</dbReference>
<proteinExistence type="inferred from homology"/>
<dbReference type="PANTHER" id="PTHR43133">
    <property type="entry name" value="RNA POLYMERASE ECF-TYPE SIGMA FACTO"/>
    <property type="match status" value="1"/>
</dbReference>
<dbReference type="InterPro" id="IPR013325">
    <property type="entry name" value="RNA_pol_sigma_r2"/>
</dbReference>
<reference evidence="8" key="1">
    <citation type="submission" date="2022-09" db="EMBL/GenBank/DDBJ databases">
        <title>Isolation and characterization of 3-chlorobenzoate degrading bacteria from soils in Shizuoka.</title>
        <authorList>
            <person name="Ifat A."/>
            <person name="Ogawa N."/>
            <person name="Kimbara K."/>
            <person name="Moriuchi R."/>
            <person name="Dohra H."/>
            <person name="Shintani M."/>
        </authorList>
    </citation>
    <scope>NUCLEOTIDE SEQUENCE</scope>
    <source>
        <strain evidence="8">19CS4-2</strain>
    </source>
</reference>
<sequence>MTDNTSGGTENFAPDSSDDAGRLRRERANQMLANVAKGDERAFAELYRATSPRVFGVIVRMIHDRGEAEDILQEVFATAWRRADTFDPARGSAVTWLVTLGRNRTIDRMRQHREELLGESDTAEIADESPTPAVAAESSQERLRLEHCLDRLEPQQKSAIREAFFTGATYSELAQRLAVPLGTMKSWIRRSLMQLKTCLEQ</sequence>
<evidence type="ECO:0000256" key="3">
    <source>
        <dbReference type="ARBA" id="ARBA00023082"/>
    </source>
</evidence>
<dbReference type="SUPFAM" id="SSF88659">
    <property type="entry name" value="Sigma3 and sigma4 domains of RNA polymerase sigma factors"/>
    <property type="match status" value="1"/>
</dbReference>
<evidence type="ECO:0000259" key="6">
    <source>
        <dbReference type="Pfam" id="PF04542"/>
    </source>
</evidence>
<organism evidence="8 9">
    <name type="scientific">Caballeronia novacaledonica</name>
    <dbReference type="NCBI Taxonomy" id="1544861"/>
    <lineage>
        <taxon>Bacteria</taxon>
        <taxon>Pseudomonadati</taxon>
        <taxon>Pseudomonadota</taxon>
        <taxon>Betaproteobacteria</taxon>
        <taxon>Burkholderiales</taxon>
        <taxon>Burkholderiaceae</taxon>
        <taxon>Caballeronia</taxon>
    </lineage>
</organism>